<evidence type="ECO:0000313" key="1">
    <source>
        <dbReference type="EMBL" id="CAK1591606.1"/>
    </source>
</evidence>
<evidence type="ECO:0000313" key="2">
    <source>
        <dbReference type="Proteomes" id="UP001314205"/>
    </source>
</evidence>
<comment type="caution">
    <text evidence="1">The sequence shown here is derived from an EMBL/GenBank/DDBJ whole genome shotgun (WGS) entry which is preliminary data.</text>
</comment>
<dbReference type="Proteomes" id="UP001314205">
    <property type="component" value="Unassembled WGS sequence"/>
</dbReference>
<proteinExistence type="predicted"/>
<sequence length="73" mass="8673">MDCLFSFKKSLRKARMGQLDRERTTLSQNTNVKWQLDTAVFRMVSVENRRPILLGKRHSILVPCICILIRKRR</sequence>
<reference evidence="1 2" key="1">
    <citation type="submission" date="2023-11" db="EMBL/GenBank/DDBJ databases">
        <authorList>
            <person name="Hedman E."/>
            <person name="Englund M."/>
            <person name="Stromberg M."/>
            <person name="Nyberg Akerstrom W."/>
            <person name="Nylinder S."/>
            <person name="Jareborg N."/>
            <person name="Kallberg Y."/>
            <person name="Kronander E."/>
        </authorList>
    </citation>
    <scope>NUCLEOTIDE SEQUENCE [LARGE SCALE GENOMIC DNA]</scope>
</reference>
<gene>
    <name evidence="1" type="ORF">PARMNEM_LOCUS11798</name>
</gene>
<keyword evidence="2" id="KW-1185">Reference proteome</keyword>
<protein>
    <submittedName>
        <fullName evidence="1">Uncharacterized protein</fullName>
    </submittedName>
</protein>
<dbReference type="EMBL" id="CAVLGL010000087">
    <property type="protein sequence ID" value="CAK1591606.1"/>
    <property type="molecule type" value="Genomic_DNA"/>
</dbReference>
<name>A0AAV1L8L3_9NEOP</name>
<accession>A0AAV1L8L3</accession>
<organism evidence="1 2">
    <name type="scientific">Parnassius mnemosyne</name>
    <name type="common">clouded apollo</name>
    <dbReference type="NCBI Taxonomy" id="213953"/>
    <lineage>
        <taxon>Eukaryota</taxon>
        <taxon>Metazoa</taxon>
        <taxon>Ecdysozoa</taxon>
        <taxon>Arthropoda</taxon>
        <taxon>Hexapoda</taxon>
        <taxon>Insecta</taxon>
        <taxon>Pterygota</taxon>
        <taxon>Neoptera</taxon>
        <taxon>Endopterygota</taxon>
        <taxon>Lepidoptera</taxon>
        <taxon>Glossata</taxon>
        <taxon>Ditrysia</taxon>
        <taxon>Papilionoidea</taxon>
        <taxon>Papilionidae</taxon>
        <taxon>Parnassiinae</taxon>
        <taxon>Parnassini</taxon>
        <taxon>Parnassius</taxon>
        <taxon>Driopa</taxon>
    </lineage>
</organism>
<dbReference type="AlphaFoldDB" id="A0AAV1L8L3"/>